<dbReference type="AlphaFoldDB" id="A0A098YW95"/>
<reference evidence="1 2" key="1">
    <citation type="submission" date="2014-07" db="EMBL/GenBank/DDBJ databases">
        <authorList>
            <person name="McCorrison J."/>
            <person name="Sanka R."/>
            <person name="Torralba M."/>
            <person name="Gillis M."/>
            <person name="Haft D.H."/>
            <person name="Methe B."/>
            <person name="Sutton G."/>
            <person name="Nelson K.E."/>
        </authorList>
    </citation>
    <scope>NUCLEOTIDE SEQUENCE [LARGE SCALE GENOMIC DNA]</scope>
    <source>
        <strain evidence="1 2">S9-PR14</strain>
    </source>
</reference>
<proteinExistence type="predicted"/>
<dbReference type="Proteomes" id="UP000029723">
    <property type="component" value="Unassembled WGS sequence"/>
</dbReference>
<gene>
    <name evidence="1" type="ORF">HMPREF9304_02020</name>
</gene>
<organism evidence="1 2">
    <name type="scientific">Hoylesella timonensis S9-PR14</name>
    <dbReference type="NCBI Taxonomy" id="1401062"/>
    <lineage>
        <taxon>Bacteria</taxon>
        <taxon>Pseudomonadati</taxon>
        <taxon>Bacteroidota</taxon>
        <taxon>Bacteroidia</taxon>
        <taxon>Bacteroidales</taxon>
        <taxon>Prevotellaceae</taxon>
        <taxon>Hoylesella</taxon>
    </lineage>
</organism>
<evidence type="ECO:0000313" key="2">
    <source>
        <dbReference type="Proteomes" id="UP000029723"/>
    </source>
</evidence>
<accession>A0A098YW95</accession>
<sequence>MAFHWFSLCKDNEVFSTLLYRIQFHFRACHGFFFAGNIVEQRKHKTRQRTQVFVENEFGKTHNKLMLQAKEL</sequence>
<name>A0A098YW95_9BACT</name>
<protein>
    <submittedName>
        <fullName evidence="1">Uncharacterized protein</fullName>
    </submittedName>
</protein>
<evidence type="ECO:0000313" key="1">
    <source>
        <dbReference type="EMBL" id="KGI22868.1"/>
    </source>
</evidence>
<comment type="caution">
    <text evidence="1">The sequence shown here is derived from an EMBL/GenBank/DDBJ whole genome shotgun (WGS) entry which is preliminary data.</text>
</comment>
<dbReference type="EMBL" id="JRPQ01000048">
    <property type="protein sequence ID" value="KGI22868.1"/>
    <property type="molecule type" value="Genomic_DNA"/>
</dbReference>